<organism evidence="2 3">
    <name type="scientific">Trichonephila clavata</name>
    <name type="common">Joro spider</name>
    <name type="synonym">Nephila clavata</name>
    <dbReference type="NCBI Taxonomy" id="2740835"/>
    <lineage>
        <taxon>Eukaryota</taxon>
        <taxon>Metazoa</taxon>
        <taxon>Ecdysozoa</taxon>
        <taxon>Arthropoda</taxon>
        <taxon>Chelicerata</taxon>
        <taxon>Arachnida</taxon>
        <taxon>Araneae</taxon>
        <taxon>Araneomorphae</taxon>
        <taxon>Entelegynae</taxon>
        <taxon>Araneoidea</taxon>
        <taxon>Nephilidae</taxon>
        <taxon>Trichonephila</taxon>
    </lineage>
</organism>
<protein>
    <submittedName>
        <fullName evidence="2">Uncharacterized protein</fullName>
    </submittedName>
</protein>
<sequence length="99" mass="10991">MRGTYDITTKKHEIHLAKRPKCTNFTFKPNTAQKAFTRIRHSLTGNKCPTGDASNANSPTTRHPADGKLHQFNSQASLNIGFLPLRDKKGRKNASPSLC</sequence>
<feature type="region of interest" description="Disordered" evidence="1">
    <location>
        <begin position="43"/>
        <end position="68"/>
    </location>
</feature>
<name>A0A8X6IYQ7_TRICU</name>
<proteinExistence type="predicted"/>
<reference evidence="2" key="1">
    <citation type="submission" date="2020-07" db="EMBL/GenBank/DDBJ databases">
        <title>Multicomponent nature underlies the extraordinary mechanical properties of spider dragline silk.</title>
        <authorList>
            <person name="Kono N."/>
            <person name="Nakamura H."/>
            <person name="Mori M."/>
            <person name="Yoshida Y."/>
            <person name="Ohtoshi R."/>
            <person name="Malay A.D."/>
            <person name="Moran D.A.P."/>
            <person name="Tomita M."/>
            <person name="Numata K."/>
            <person name="Arakawa K."/>
        </authorList>
    </citation>
    <scope>NUCLEOTIDE SEQUENCE</scope>
</reference>
<dbReference type="EMBL" id="BMAO01015717">
    <property type="protein sequence ID" value="GFR03728.1"/>
    <property type="molecule type" value="Genomic_DNA"/>
</dbReference>
<evidence type="ECO:0000313" key="2">
    <source>
        <dbReference type="EMBL" id="GFR03728.1"/>
    </source>
</evidence>
<evidence type="ECO:0000313" key="3">
    <source>
        <dbReference type="Proteomes" id="UP000887116"/>
    </source>
</evidence>
<dbReference type="AlphaFoldDB" id="A0A8X6IYQ7"/>
<gene>
    <name evidence="2" type="ORF">TNCT_515901</name>
</gene>
<keyword evidence="3" id="KW-1185">Reference proteome</keyword>
<comment type="caution">
    <text evidence="2">The sequence shown here is derived from an EMBL/GenBank/DDBJ whole genome shotgun (WGS) entry which is preliminary data.</text>
</comment>
<evidence type="ECO:0000256" key="1">
    <source>
        <dbReference type="SAM" id="MobiDB-lite"/>
    </source>
</evidence>
<accession>A0A8X6IYQ7</accession>
<feature type="compositionally biased region" description="Polar residues" evidence="1">
    <location>
        <begin position="43"/>
        <end position="61"/>
    </location>
</feature>
<dbReference type="Proteomes" id="UP000887116">
    <property type="component" value="Unassembled WGS sequence"/>
</dbReference>